<dbReference type="Proteomes" id="UP000242560">
    <property type="component" value="Unassembled WGS sequence"/>
</dbReference>
<proteinExistence type="predicted"/>
<evidence type="ECO:0000313" key="1">
    <source>
        <dbReference type="EMBL" id="SFI56401.1"/>
    </source>
</evidence>
<sequence>MPTFVHLADERDAEKIRKNGIKSRKNFGVYCMPVIQNFYLSHQWLRELKRDGTKSIVGVYFKMSSAEMVFAGRYGQRHRHITAGEAIKEIMALDDALGYELIVDRKIEVKEIVGIKHLPQTLGWRYMPDSHNKKPCSCEYCLKGTIKGRRTFNRLDSEE</sequence>
<name>A0A1I3J7T0_9FLAO</name>
<reference evidence="2" key="1">
    <citation type="submission" date="2016-10" db="EMBL/GenBank/DDBJ databases">
        <authorList>
            <person name="Varghese N."/>
            <person name="Submissions S."/>
        </authorList>
    </citation>
    <scope>NUCLEOTIDE SEQUENCE [LARGE SCALE GENOMIC DNA]</scope>
    <source>
        <strain evidence="2">DSM 22251</strain>
    </source>
</reference>
<gene>
    <name evidence="1" type="ORF">SAMN05421638_0012</name>
</gene>
<accession>A0A1I3J7T0</accession>
<evidence type="ECO:0000313" key="2">
    <source>
        <dbReference type="Proteomes" id="UP000242560"/>
    </source>
</evidence>
<protein>
    <submittedName>
        <fullName evidence="1">Uncharacterized protein</fullName>
    </submittedName>
</protein>
<dbReference type="EMBL" id="FORQ01000001">
    <property type="protein sequence ID" value="SFI56401.1"/>
    <property type="molecule type" value="Genomic_DNA"/>
</dbReference>
<organism evidence="1 2">
    <name type="scientific">Kaistella treverensis</name>
    <dbReference type="NCBI Taxonomy" id="631455"/>
    <lineage>
        <taxon>Bacteria</taxon>
        <taxon>Pseudomonadati</taxon>
        <taxon>Bacteroidota</taxon>
        <taxon>Flavobacteriia</taxon>
        <taxon>Flavobacteriales</taxon>
        <taxon>Weeksellaceae</taxon>
        <taxon>Chryseobacterium group</taxon>
        <taxon>Kaistella</taxon>
    </lineage>
</organism>
<keyword evidence="2" id="KW-1185">Reference proteome</keyword>
<dbReference type="AlphaFoldDB" id="A0A1I3J7T0"/>
<dbReference type="RefSeq" id="WP_089817564.1">
    <property type="nucleotide sequence ID" value="NZ_FORQ01000001.1"/>
</dbReference>